<evidence type="ECO:0000313" key="5">
    <source>
        <dbReference type="CGD" id="CAL0000175616"/>
    </source>
</evidence>
<sequence length="623" mass="68394">MKLEASSCSSNSSESSTSDLIESFPPLETTVSPKENINSLYSNNQWHDKIDSASSTLSSSNSGKSKEKFTAKLAIESVGGMTASNKASELNSAYVRGRPSACVFVASLCSNMSDDALCVSVTDHFKQWGTLATVKVLRDTCNRPYAFVQYTTDSDSKLAIEKGHNSVLDGRNIRCEAAKVNRTLFVSSKSFLSKSIIRDRLSNFGEIEELLPSTSKGELYNSGVDTRGYKNWFCKFTYRDDAIRAYANLTEEGIYKVDWTQNIDKSNAPRNVNEPEQESLKVKFDKYSIFVGQLSPEVSEDQLSQRFERHGEILDLNLIKRTNNTFAFIKFKRESSAAGAVERENHSMFCGKTMHVQYRETHIHAPIRTRSNYNNGIPLAPPPINLNKKSFQKNDYVKSKGMIEMSKPKFNSYPSNSFNKGFNKLKQFKSFRPGSYEKKFGNTKTESTWHASQLNLKSEVSESSQVEKKASGDIRVPSAPNESRGSGASSRNNSSTSFPPPPPTTTTPGFPLFYYVPADNVNFANSSSANPPPFYNVYPQYYPATAAAAAAAVAAAAAAASATGGANGNLQYDTPGCPPSGVANVVAGSPEFSSIASHPSYGGIANYMYYPNEPEMNINDKKV</sequence>
<gene>
    <name evidence="6" type="ordered locus">CAALFM_C403460CA</name>
    <name evidence="5" type="ordered locus">orf19.10881</name>
</gene>
<feature type="region of interest" description="Disordered" evidence="3">
    <location>
        <begin position="1"/>
        <end position="35"/>
    </location>
</feature>
<dbReference type="InParanoid" id="A0A1D8PLU0"/>
<feature type="compositionally biased region" description="Polar residues" evidence="3">
    <location>
        <begin position="442"/>
        <end position="456"/>
    </location>
</feature>
<dbReference type="AlphaFoldDB" id="A0A1D8PLU0"/>
<feature type="compositionally biased region" description="Low complexity" evidence="3">
    <location>
        <begin position="483"/>
        <end position="497"/>
    </location>
</feature>
<dbReference type="CDD" id="cd12453">
    <property type="entry name" value="RRM1_RIM4_like"/>
    <property type="match status" value="1"/>
</dbReference>
<dbReference type="SMR" id="A0A1D8PLU0"/>
<dbReference type="EMBL" id="CP017626">
    <property type="protein sequence ID" value="AOW29104.1"/>
    <property type="molecule type" value="Genomic_DNA"/>
</dbReference>
<organism evidence="6 7">
    <name type="scientific">Candida albicans (strain SC5314 / ATCC MYA-2876)</name>
    <name type="common">Yeast</name>
    <dbReference type="NCBI Taxonomy" id="237561"/>
    <lineage>
        <taxon>Eukaryota</taxon>
        <taxon>Fungi</taxon>
        <taxon>Dikarya</taxon>
        <taxon>Ascomycota</taxon>
        <taxon>Saccharomycotina</taxon>
        <taxon>Pichiomycetes</taxon>
        <taxon>Debaryomycetaceae</taxon>
        <taxon>Candida/Lodderomyces clade</taxon>
        <taxon>Candida</taxon>
    </lineage>
</organism>
<dbReference type="STRING" id="237561.A0A1D8PLU0"/>
<dbReference type="Gene3D" id="3.30.70.330">
    <property type="match status" value="2"/>
</dbReference>
<reference evidence="6 7" key="3">
    <citation type="journal article" date="2013" name="Genome Biol.">
        <title>Assembly of a phased diploid Candida albicans genome facilitates allele-specific measurements and provides a simple model for repeat and indel structure.</title>
        <authorList>
            <person name="Muzzey D."/>
            <person name="Schwartz K."/>
            <person name="Weissman J.S."/>
            <person name="Sherlock G."/>
        </authorList>
    </citation>
    <scope>NUCLEOTIDE SEQUENCE [LARGE SCALE GENOMIC DNA]</scope>
    <source>
        <strain evidence="7">SC5314 / ATCC MYA-2876</strain>
    </source>
</reference>
<dbReference type="VEuPathDB" id="FungiDB:C4_03460C_A"/>
<evidence type="ECO:0000256" key="2">
    <source>
        <dbReference type="PROSITE-ProRule" id="PRU00176"/>
    </source>
</evidence>
<dbReference type="SMART" id="SM00360">
    <property type="entry name" value="RRM"/>
    <property type="match status" value="2"/>
</dbReference>
<evidence type="ECO:0000259" key="4">
    <source>
        <dbReference type="PROSITE" id="PS50102"/>
    </source>
</evidence>
<dbReference type="FunCoup" id="A0A1D8PLU0">
    <property type="interactions" value="113"/>
</dbReference>
<dbReference type="InterPro" id="IPR012677">
    <property type="entry name" value="Nucleotide-bd_a/b_plait_sf"/>
</dbReference>
<dbReference type="GO" id="GO:0016607">
    <property type="term" value="C:nuclear speck"/>
    <property type="evidence" value="ECO:0000318"/>
    <property type="project" value="GO_Central"/>
</dbReference>
<dbReference type="PANTHER" id="PTHR21245">
    <property type="entry name" value="HETEROGENEOUS NUCLEAR RIBONUCLEOPROTEIN"/>
    <property type="match status" value="1"/>
</dbReference>
<dbReference type="KEGG" id="cal:CAALFM_C403460CA"/>
<dbReference type="FunFam" id="3.30.70.330:FF:000861">
    <property type="entry name" value="Rim4p"/>
    <property type="match status" value="1"/>
</dbReference>
<dbReference type="Proteomes" id="UP000000559">
    <property type="component" value="Chromosome 4"/>
</dbReference>
<dbReference type="eggNOG" id="ENOG502QUGB">
    <property type="taxonomic scope" value="Eukaryota"/>
</dbReference>
<feature type="domain" description="RRM" evidence="4">
    <location>
        <begin position="101"/>
        <end position="180"/>
    </location>
</feature>
<reference evidence="6 7" key="2">
    <citation type="journal article" date="2007" name="Genome Biol.">
        <title>Assembly of the Candida albicans genome into sixteen supercontigs aligned on the eight chromosomes.</title>
        <authorList>
            <person name="van het Hoog M."/>
            <person name="Rast T.J."/>
            <person name="Martchenko M."/>
            <person name="Grindle S."/>
            <person name="Dignard D."/>
            <person name="Hogues H."/>
            <person name="Cuomo C."/>
            <person name="Berriman M."/>
            <person name="Scherer S."/>
            <person name="Magee B.B."/>
            <person name="Whiteway M."/>
            <person name="Chibana H."/>
            <person name="Nantel A."/>
            <person name="Magee P.T."/>
        </authorList>
    </citation>
    <scope>GENOME REANNOTATION</scope>
    <source>
        <strain evidence="7">SC5314 / ATCC MYA-2876</strain>
    </source>
</reference>
<protein>
    <recommendedName>
        <fullName evidence="4">RRM domain-containing protein</fullName>
    </recommendedName>
</protein>
<feature type="region of interest" description="Disordered" evidence="3">
    <location>
        <begin position="439"/>
        <end position="503"/>
    </location>
</feature>
<reference evidence="6 7" key="1">
    <citation type="journal article" date="2004" name="Proc. Natl. Acad. Sci. U.S.A.">
        <title>The diploid genome sequence of Candida albicans.</title>
        <authorList>
            <person name="Jones T."/>
            <person name="Federspiel N.A."/>
            <person name="Chibana H."/>
            <person name="Dungan J."/>
            <person name="Kalman S."/>
            <person name="Magee B.B."/>
            <person name="Newport G."/>
            <person name="Thorstenson Y.R."/>
            <person name="Agabian N."/>
            <person name="Magee P.T."/>
            <person name="Davis R.W."/>
            <person name="Scherer S."/>
        </authorList>
    </citation>
    <scope>NUCLEOTIDE SEQUENCE [LARGE SCALE GENOMIC DNA]</scope>
    <source>
        <strain evidence="7">SC5314 / ATCC MYA-2876</strain>
    </source>
</reference>
<keyword evidence="7" id="KW-1185">Reference proteome</keyword>
<evidence type="ECO:0000256" key="1">
    <source>
        <dbReference type="ARBA" id="ARBA00022884"/>
    </source>
</evidence>
<proteinExistence type="predicted"/>
<dbReference type="RefSeq" id="XP_711593.2">
    <property type="nucleotide sequence ID" value="XM_706501.2"/>
</dbReference>
<dbReference type="Pfam" id="PF00076">
    <property type="entry name" value="RRM_1"/>
    <property type="match status" value="2"/>
</dbReference>
<dbReference type="InterPro" id="IPR034352">
    <property type="entry name" value="Rim4_RRM1"/>
</dbReference>
<dbReference type="GO" id="GO:0000381">
    <property type="term" value="P:regulation of alternative mRNA splicing, via spliceosome"/>
    <property type="evidence" value="ECO:0000318"/>
    <property type="project" value="GO_Central"/>
</dbReference>
<evidence type="ECO:0000256" key="3">
    <source>
        <dbReference type="SAM" id="MobiDB-lite"/>
    </source>
</evidence>
<dbReference type="GeneID" id="3646813"/>
<keyword evidence="1 2" id="KW-0694">RNA-binding</keyword>
<evidence type="ECO:0000313" key="6">
    <source>
        <dbReference type="EMBL" id="AOW29104.1"/>
    </source>
</evidence>
<dbReference type="CGD" id="CAL0000175616">
    <property type="gene designation" value="orf19.10881"/>
</dbReference>
<dbReference type="OrthoDB" id="410044at2759"/>
<dbReference type="PROSITE" id="PS50102">
    <property type="entry name" value="RRM"/>
    <property type="match status" value="2"/>
</dbReference>
<dbReference type="SUPFAM" id="SSF54928">
    <property type="entry name" value="RNA-binding domain, RBD"/>
    <property type="match status" value="2"/>
</dbReference>
<feature type="compositionally biased region" description="Low complexity" evidence="3">
    <location>
        <begin position="1"/>
        <end position="23"/>
    </location>
</feature>
<evidence type="ECO:0000313" key="7">
    <source>
        <dbReference type="Proteomes" id="UP000000559"/>
    </source>
</evidence>
<dbReference type="InterPro" id="IPR000504">
    <property type="entry name" value="RRM_dom"/>
</dbReference>
<dbReference type="GO" id="GO:0003729">
    <property type="term" value="F:mRNA binding"/>
    <property type="evidence" value="ECO:0000318"/>
    <property type="project" value="GO_Central"/>
</dbReference>
<dbReference type="InterPro" id="IPR035979">
    <property type="entry name" value="RBD_domain_sf"/>
</dbReference>
<feature type="domain" description="RRM" evidence="4">
    <location>
        <begin position="287"/>
        <end position="361"/>
    </location>
</feature>
<name>A0A1D8PLU0_CANAL</name>
<accession>A0A1D8PLU0</accession>